<proteinExistence type="predicted"/>
<dbReference type="EMBL" id="BAAANS010000039">
    <property type="protein sequence ID" value="GAA2110472.1"/>
    <property type="molecule type" value="Genomic_DNA"/>
</dbReference>
<organism evidence="1 2">
    <name type="scientific">Kitasatospora saccharophila</name>
    <dbReference type="NCBI Taxonomy" id="407973"/>
    <lineage>
        <taxon>Bacteria</taxon>
        <taxon>Bacillati</taxon>
        <taxon>Actinomycetota</taxon>
        <taxon>Actinomycetes</taxon>
        <taxon>Kitasatosporales</taxon>
        <taxon>Streptomycetaceae</taxon>
        <taxon>Kitasatospora</taxon>
    </lineage>
</organism>
<protein>
    <submittedName>
        <fullName evidence="1">Uncharacterized protein</fullName>
    </submittedName>
</protein>
<gene>
    <name evidence="1" type="ORF">GCM10009759_51780</name>
</gene>
<evidence type="ECO:0000313" key="1">
    <source>
        <dbReference type="EMBL" id="GAA2110472.1"/>
    </source>
</evidence>
<reference evidence="1 2" key="1">
    <citation type="journal article" date="2019" name="Int. J. Syst. Evol. Microbiol.">
        <title>The Global Catalogue of Microorganisms (GCM) 10K type strain sequencing project: providing services to taxonomists for standard genome sequencing and annotation.</title>
        <authorList>
            <consortium name="The Broad Institute Genomics Platform"/>
            <consortium name="The Broad Institute Genome Sequencing Center for Infectious Disease"/>
            <person name="Wu L."/>
            <person name="Ma J."/>
        </authorList>
    </citation>
    <scope>NUCLEOTIDE SEQUENCE [LARGE SCALE GENOMIC DNA]</scope>
    <source>
        <strain evidence="1 2">JCM 14559</strain>
    </source>
</reference>
<dbReference type="Proteomes" id="UP001500897">
    <property type="component" value="Unassembled WGS sequence"/>
</dbReference>
<accession>A0ABN2XGX7</accession>
<keyword evidence="2" id="KW-1185">Reference proteome</keyword>
<evidence type="ECO:0000313" key="2">
    <source>
        <dbReference type="Proteomes" id="UP001500897"/>
    </source>
</evidence>
<sequence length="94" mass="10285">MRSAVRETEARSSETGYSGLMVRMRAMAYHPAFGEKACETRRALAARGVVRLGTEIPSPVTFRTAIRSPRSIVVDGRLGDPWRPSVLVAPRASV</sequence>
<name>A0ABN2XGX7_9ACTN</name>
<comment type="caution">
    <text evidence="1">The sequence shown here is derived from an EMBL/GenBank/DDBJ whole genome shotgun (WGS) entry which is preliminary data.</text>
</comment>